<reference evidence="2 3" key="1">
    <citation type="submission" date="2016-05" db="EMBL/GenBank/DDBJ databases">
        <title>Comparative analysis of secretome profiles of manganese(II)-oxidizing ascomycete fungi.</title>
        <authorList>
            <consortium name="DOE Joint Genome Institute"/>
            <person name="Zeiner C.A."/>
            <person name="Purvine S.O."/>
            <person name="Zink E.M."/>
            <person name="Wu S."/>
            <person name="Pasa-Tolic L."/>
            <person name="Chaput D.L."/>
            <person name="Haridas S."/>
            <person name="Grigoriev I.V."/>
            <person name="Santelli C.M."/>
            <person name="Hansel C.M."/>
        </authorList>
    </citation>
    <scope>NUCLEOTIDE SEQUENCE [LARGE SCALE GENOMIC DNA]</scope>
    <source>
        <strain evidence="2 3">AP3s5-JAC2a</strain>
    </source>
</reference>
<evidence type="ECO:0000313" key="3">
    <source>
        <dbReference type="Proteomes" id="UP000077069"/>
    </source>
</evidence>
<organism evidence="2 3">
    <name type="scientific">Paraphaeosphaeria sporulosa</name>
    <dbReference type="NCBI Taxonomy" id="1460663"/>
    <lineage>
        <taxon>Eukaryota</taxon>
        <taxon>Fungi</taxon>
        <taxon>Dikarya</taxon>
        <taxon>Ascomycota</taxon>
        <taxon>Pezizomycotina</taxon>
        <taxon>Dothideomycetes</taxon>
        <taxon>Pleosporomycetidae</taxon>
        <taxon>Pleosporales</taxon>
        <taxon>Massarineae</taxon>
        <taxon>Didymosphaeriaceae</taxon>
        <taxon>Paraphaeosphaeria</taxon>
    </lineage>
</organism>
<dbReference type="Proteomes" id="UP000077069">
    <property type="component" value="Unassembled WGS sequence"/>
</dbReference>
<dbReference type="InParanoid" id="A0A177C363"/>
<feature type="region of interest" description="Disordered" evidence="1">
    <location>
        <begin position="195"/>
        <end position="215"/>
    </location>
</feature>
<dbReference type="GeneID" id="28769126"/>
<keyword evidence="3" id="KW-1185">Reference proteome</keyword>
<protein>
    <submittedName>
        <fullName evidence="2">Uncharacterized protein</fullName>
    </submittedName>
</protein>
<evidence type="ECO:0000256" key="1">
    <source>
        <dbReference type="SAM" id="MobiDB-lite"/>
    </source>
</evidence>
<evidence type="ECO:0000313" key="2">
    <source>
        <dbReference type="EMBL" id="OAG01836.1"/>
    </source>
</evidence>
<dbReference type="RefSeq" id="XP_018032201.1">
    <property type="nucleotide sequence ID" value="XM_018185640.1"/>
</dbReference>
<name>A0A177C363_9PLEO</name>
<proteinExistence type="predicted"/>
<dbReference type="AlphaFoldDB" id="A0A177C363"/>
<accession>A0A177C363</accession>
<gene>
    <name evidence="2" type="ORF">CC84DRAFT_242119</name>
</gene>
<dbReference type="EMBL" id="KV441557">
    <property type="protein sequence ID" value="OAG01836.1"/>
    <property type="molecule type" value="Genomic_DNA"/>
</dbReference>
<sequence>MQYAGGVSHHSWTLSTPTLGPGKTNINPIVECVRHRLRMIKSALGTECNRVPFLILERIRELYSALRLVTILLGTNCTRITLHQVTGSEYTHLVSSTGQTERLNGFSTVCETHKSQGYVARRTPQCRILTRLDCLQHPHTNASRSVPYAYGRALRRRNQPVYQARRCTDVALSVVRQLNVRSDSASVFPGGVQMPQIFSPDGPEMETSAEMAAYE</sequence>